<proteinExistence type="predicted"/>
<organism evidence="4 5">
    <name type="scientific">Halolamina pelagica</name>
    <dbReference type="NCBI Taxonomy" id="699431"/>
    <lineage>
        <taxon>Archaea</taxon>
        <taxon>Methanobacteriati</taxon>
        <taxon>Methanobacteriota</taxon>
        <taxon>Stenosarchaea group</taxon>
        <taxon>Halobacteria</taxon>
        <taxon>Halobacteriales</taxon>
        <taxon>Haloferacaceae</taxon>
    </lineage>
</organism>
<dbReference type="InterPro" id="IPR050256">
    <property type="entry name" value="Glycosyltransferase_2"/>
</dbReference>
<dbReference type="PANTHER" id="PTHR48090">
    <property type="entry name" value="UNDECAPRENYL-PHOSPHATE 4-DEOXY-4-FORMAMIDO-L-ARABINOSE TRANSFERASE-RELATED"/>
    <property type="match status" value="1"/>
</dbReference>
<protein>
    <submittedName>
        <fullName evidence="4">Glycosyltransferase AglD</fullName>
        <ecNumber evidence="4">2.4.1.-</ecNumber>
    </submittedName>
</protein>
<feature type="region of interest" description="Disordered" evidence="1">
    <location>
        <begin position="323"/>
        <end position="380"/>
    </location>
</feature>
<dbReference type="OrthoDB" id="313184at2157"/>
<feature type="transmembrane region" description="Helical" evidence="2">
    <location>
        <begin position="286"/>
        <end position="308"/>
    </location>
</feature>
<dbReference type="EC" id="2.4.1.-" evidence="4"/>
<evidence type="ECO:0000256" key="2">
    <source>
        <dbReference type="SAM" id="Phobius"/>
    </source>
</evidence>
<evidence type="ECO:0000313" key="5">
    <source>
        <dbReference type="Proteomes" id="UP000050535"/>
    </source>
</evidence>
<dbReference type="AlphaFoldDB" id="A0A0P7HR77"/>
<dbReference type="Gene3D" id="3.90.550.10">
    <property type="entry name" value="Spore Coat Polysaccharide Biosynthesis Protein SpsA, Chain A"/>
    <property type="match status" value="1"/>
</dbReference>
<dbReference type="STRING" id="699431.SY89_03403"/>
<reference evidence="5" key="1">
    <citation type="submission" date="2013-11" db="EMBL/GenBank/DDBJ databases">
        <authorList>
            <person name="Hoang H.T."/>
            <person name="Killian M.L."/>
            <person name="Madson D.M."/>
            <person name="Arruda P.H.E."/>
            <person name="Sun D."/>
            <person name="Schwartz K.J."/>
            <person name="Yoon K."/>
        </authorList>
    </citation>
    <scope>NUCLEOTIDE SEQUENCE [LARGE SCALE GENOMIC DNA]</scope>
    <source>
        <strain evidence="5">CDK2</strain>
    </source>
</reference>
<dbReference type="PATRIC" id="fig|699431.3.peg.3492"/>
<keyword evidence="4" id="KW-0808">Transferase</keyword>
<dbReference type="GO" id="GO:0016757">
    <property type="term" value="F:glycosyltransferase activity"/>
    <property type="evidence" value="ECO:0007669"/>
    <property type="project" value="UniProtKB-KW"/>
</dbReference>
<keyword evidence="2" id="KW-0812">Transmembrane</keyword>
<dbReference type="CDD" id="cd04179">
    <property type="entry name" value="DPM_DPG-synthase_like"/>
    <property type="match status" value="1"/>
</dbReference>
<keyword evidence="5" id="KW-1185">Reference proteome</keyword>
<feature type="compositionally biased region" description="Basic and acidic residues" evidence="1">
    <location>
        <begin position="343"/>
        <end position="353"/>
    </location>
</feature>
<sequence>MYRGHTTAVVIPAYNEEGFVGDTIASVPAFVDRIYAVDDGSTDGTWAEIQATADASDGDADARVIPIQHEQNRGVGGAIKTGYERARDDRIELTAVMGGDGQMEPGMLDELFDPIVDGDADYTKGNRFLDRTGRGSMPSHRFVGNAVLGALTKIASGYWSCGDPQNGYTAISLHALETAAVDEMYEFYGYCNDLLVKLNAARLRVVDVPSPIIYGDEESHIRYRTYVPRVSLMLLRNFLWRLKTNYLAYDFHPLVGAYAAGGVASMASIAALVWAMPGVGTTATPAIRGALALGFGLFAMVAFTWAMAMDRAANDHLDAVITPAERRREREPTPLQAPSAGDTGEHTTIDPRRSQAGADPATQGEPSRSEEHTGPNTASD</sequence>
<gene>
    <name evidence="4" type="primary">aglD_3</name>
    <name evidence="4" type="ORF">SY89_03403</name>
</gene>
<dbReference type="Pfam" id="PF00535">
    <property type="entry name" value="Glycos_transf_2"/>
    <property type="match status" value="1"/>
</dbReference>
<dbReference type="RefSeq" id="WP_080506772.1">
    <property type="nucleotide sequence ID" value="NZ_LGUC01000002.1"/>
</dbReference>
<dbReference type="PANTHER" id="PTHR48090:SF7">
    <property type="entry name" value="RFBJ PROTEIN"/>
    <property type="match status" value="1"/>
</dbReference>
<evidence type="ECO:0000313" key="4">
    <source>
        <dbReference type="EMBL" id="KPN29169.1"/>
    </source>
</evidence>
<feature type="domain" description="Glycosyltransferase 2-like" evidence="3">
    <location>
        <begin position="9"/>
        <end position="172"/>
    </location>
</feature>
<keyword evidence="2" id="KW-0472">Membrane</keyword>
<dbReference type="SUPFAM" id="SSF53448">
    <property type="entry name" value="Nucleotide-diphospho-sugar transferases"/>
    <property type="match status" value="1"/>
</dbReference>
<comment type="caution">
    <text evidence="4">The sequence shown here is derived from an EMBL/GenBank/DDBJ whole genome shotgun (WGS) entry which is preliminary data.</text>
</comment>
<feature type="compositionally biased region" description="Basic and acidic residues" evidence="1">
    <location>
        <begin position="323"/>
        <end position="332"/>
    </location>
</feature>
<evidence type="ECO:0000259" key="3">
    <source>
        <dbReference type="Pfam" id="PF00535"/>
    </source>
</evidence>
<name>A0A0P7HR77_9EURY</name>
<feature type="transmembrane region" description="Helical" evidence="2">
    <location>
        <begin position="251"/>
        <end position="274"/>
    </location>
</feature>
<dbReference type="InterPro" id="IPR001173">
    <property type="entry name" value="Glyco_trans_2-like"/>
</dbReference>
<dbReference type="Proteomes" id="UP000050535">
    <property type="component" value="Unassembled WGS sequence"/>
</dbReference>
<accession>A0A0P7HR77</accession>
<evidence type="ECO:0000256" key="1">
    <source>
        <dbReference type="SAM" id="MobiDB-lite"/>
    </source>
</evidence>
<dbReference type="InterPro" id="IPR029044">
    <property type="entry name" value="Nucleotide-diphossugar_trans"/>
</dbReference>
<keyword evidence="2" id="KW-1133">Transmembrane helix</keyword>
<dbReference type="EMBL" id="LGUC01000002">
    <property type="protein sequence ID" value="KPN29169.1"/>
    <property type="molecule type" value="Genomic_DNA"/>
</dbReference>
<keyword evidence="4" id="KW-0328">Glycosyltransferase</keyword>